<protein>
    <submittedName>
        <fullName evidence="3">Flagellin N-terminal-like domain-containing protein</fullName>
    </submittedName>
</protein>
<feature type="transmembrane region" description="Helical" evidence="2">
    <location>
        <begin position="47"/>
        <end position="66"/>
    </location>
</feature>
<sequence>MLNSPENAAGLPTTDMTESEFNAERDRVCAEFAQKDSQRQPGQLTGIEYSIVGVLLVVAFVLVLVFQ</sequence>
<evidence type="ECO:0000313" key="3">
    <source>
        <dbReference type="EMBL" id="SDT16495.1"/>
    </source>
</evidence>
<keyword evidence="3" id="KW-0282">Flagellum</keyword>
<keyword evidence="3" id="KW-0966">Cell projection</keyword>
<dbReference type="EMBL" id="LT629766">
    <property type="protein sequence ID" value="SDT16495.1"/>
    <property type="molecule type" value="Genomic_DNA"/>
</dbReference>
<dbReference type="STRING" id="1136497.SAMN04489752_3553"/>
<dbReference type="RefSeq" id="WP_092016803.1">
    <property type="nucleotide sequence ID" value="NZ_LT629766.1"/>
</dbReference>
<proteinExistence type="predicted"/>
<accession>A0A1H1Y533</accession>
<keyword evidence="2" id="KW-0812">Transmembrane</keyword>
<evidence type="ECO:0000313" key="4">
    <source>
        <dbReference type="Proteomes" id="UP000199597"/>
    </source>
</evidence>
<keyword evidence="3" id="KW-0969">Cilium</keyword>
<dbReference type="AlphaFoldDB" id="A0A1H1Y533"/>
<keyword evidence="4" id="KW-1185">Reference proteome</keyword>
<organism evidence="3 4">
    <name type="scientific">Brevibacterium siliguriense</name>
    <dbReference type="NCBI Taxonomy" id="1136497"/>
    <lineage>
        <taxon>Bacteria</taxon>
        <taxon>Bacillati</taxon>
        <taxon>Actinomycetota</taxon>
        <taxon>Actinomycetes</taxon>
        <taxon>Micrococcales</taxon>
        <taxon>Brevibacteriaceae</taxon>
        <taxon>Brevibacterium</taxon>
    </lineage>
</organism>
<dbReference type="OrthoDB" id="5150104at2"/>
<dbReference type="Proteomes" id="UP000199597">
    <property type="component" value="Chromosome I"/>
</dbReference>
<name>A0A1H1Y533_9MICO</name>
<evidence type="ECO:0000256" key="1">
    <source>
        <dbReference type="SAM" id="MobiDB-lite"/>
    </source>
</evidence>
<evidence type="ECO:0000256" key="2">
    <source>
        <dbReference type="SAM" id="Phobius"/>
    </source>
</evidence>
<keyword evidence="2" id="KW-1133">Transmembrane helix</keyword>
<reference evidence="4" key="1">
    <citation type="submission" date="2016-10" db="EMBL/GenBank/DDBJ databases">
        <authorList>
            <person name="Varghese N."/>
            <person name="Submissions S."/>
        </authorList>
    </citation>
    <scope>NUCLEOTIDE SEQUENCE [LARGE SCALE GENOMIC DNA]</scope>
    <source>
        <strain evidence="4">DSM 23676</strain>
    </source>
</reference>
<feature type="region of interest" description="Disordered" evidence="1">
    <location>
        <begin position="1"/>
        <end position="20"/>
    </location>
</feature>
<keyword evidence="2" id="KW-0472">Membrane</keyword>
<gene>
    <name evidence="3" type="ORF">SAMN04489752_3553</name>
</gene>